<organism evidence="3 4">
    <name type="scientific">Phialocephala subalpina</name>
    <dbReference type="NCBI Taxonomy" id="576137"/>
    <lineage>
        <taxon>Eukaryota</taxon>
        <taxon>Fungi</taxon>
        <taxon>Dikarya</taxon>
        <taxon>Ascomycota</taxon>
        <taxon>Pezizomycotina</taxon>
        <taxon>Leotiomycetes</taxon>
        <taxon>Helotiales</taxon>
        <taxon>Mollisiaceae</taxon>
        <taxon>Phialocephala</taxon>
        <taxon>Phialocephala fortinii species complex</taxon>
    </lineage>
</organism>
<name>A0A1L7X9V1_9HELO</name>
<feature type="domain" description="2EXR" evidence="2">
    <location>
        <begin position="58"/>
        <end position="131"/>
    </location>
</feature>
<gene>
    <name evidence="3" type="ORF">PAC_11698</name>
</gene>
<feature type="compositionally biased region" description="Low complexity" evidence="1">
    <location>
        <begin position="22"/>
        <end position="31"/>
    </location>
</feature>
<evidence type="ECO:0000313" key="3">
    <source>
        <dbReference type="EMBL" id="CZR61801.1"/>
    </source>
</evidence>
<evidence type="ECO:0000256" key="1">
    <source>
        <dbReference type="SAM" id="MobiDB-lite"/>
    </source>
</evidence>
<sequence>MANPRTCKQSSASPKKKPTQKPQVSSRRSSNPPQPPPKSHRSPPTQVDNASPLPLTSFTKFKKLTPELRVKIWNTGIPEPSTKQFYIKFRRGNNGEAVIRFQATRAQDAFGLQLACCESRHEWLKALPYRLLSIDRNCEYRFSDLDTICIINGHEMIDMFQYILPADANAMKLGAWAGQVKTLRLSSRSLYSYNQIEHQAVARMLAEFKQLSELKIVMVYRDETERFGFHEDELVELGRSIHPVRALLLDVNVAREVTKGMEGFGGCTRPCKQALRSVVGLMNRSVLRAHLLSQLPRVPMTLLTRKDWTSEVKKYWQPRD</sequence>
<accession>A0A1L7X9V1</accession>
<keyword evidence="4" id="KW-1185">Reference proteome</keyword>
<dbReference type="EMBL" id="FJOG01000019">
    <property type="protein sequence ID" value="CZR61801.1"/>
    <property type="molecule type" value="Genomic_DNA"/>
</dbReference>
<dbReference type="InterPro" id="IPR045518">
    <property type="entry name" value="2EXR"/>
</dbReference>
<dbReference type="PANTHER" id="PTHR35910">
    <property type="entry name" value="2EXR DOMAIN-CONTAINING PROTEIN"/>
    <property type="match status" value="1"/>
</dbReference>
<dbReference type="Pfam" id="PF20150">
    <property type="entry name" value="2EXR"/>
    <property type="match status" value="1"/>
</dbReference>
<dbReference type="PANTHER" id="PTHR35910:SF6">
    <property type="entry name" value="2EXR DOMAIN-CONTAINING PROTEIN"/>
    <property type="match status" value="1"/>
</dbReference>
<feature type="compositionally biased region" description="Polar residues" evidence="1">
    <location>
        <begin position="1"/>
        <end position="13"/>
    </location>
</feature>
<evidence type="ECO:0000313" key="4">
    <source>
        <dbReference type="Proteomes" id="UP000184330"/>
    </source>
</evidence>
<proteinExistence type="predicted"/>
<feature type="region of interest" description="Disordered" evidence="1">
    <location>
        <begin position="1"/>
        <end position="52"/>
    </location>
</feature>
<evidence type="ECO:0000259" key="2">
    <source>
        <dbReference type="Pfam" id="PF20150"/>
    </source>
</evidence>
<protein>
    <recommendedName>
        <fullName evidence="2">2EXR domain-containing protein</fullName>
    </recommendedName>
</protein>
<reference evidence="3 4" key="1">
    <citation type="submission" date="2016-03" db="EMBL/GenBank/DDBJ databases">
        <authorList>
            <person name="Ploux O."/>
        </authorList>
    </citation>
    <scope>NUCLEOTIDE SEQUENCE [LARGE SCALE GENOMIC DNA]</scope>
    <source>
        <strain evidence="3 4">UAMH 11012</strain>
    </source>
</reference>
<dbReference type="Proteomes" id="UP000184330">
    <property type="component" value="Unassembled WGS sequence"/>
</dbReference>
<dbReference type="AlphaFoldDB" id="A0A1L7X9V1"/>
<dbReference type="OrthoDB" id="10384975at2759"/>